<dbReference type="GO" id="GO:0000993">
    <property type="term" value="F:RNA polymerase II complex binding"/>
    <property type="evidence" value="ECO:0007669"/>
    <property type="project" value="TreeGrafter"/>
</dbReference>
<reference evidence="6 7" key="1">
    <citation type="submission" date="2022-09" db="EMBL/GenBank/DDBJ databases">
        <authorList>
            <person name="Palmer J.M."/>
        </authorList>
    </citation>
    <scope>NUCLEOTIDE SEQUENCE [LARGE SCALE GENOMIC DNA]</scope>
    <source>
        <strain evidence="6 7">DSM 7382</strain>
    </source>
</reference>
<dbReference type="InterPro" id="IPR011990">
    <property type="entry name" value="TPR-like_helical_dom_sf"/>
</dbReference>
<feature type="repeat" description="TPR" evidence="3">
    <location>
        <begin position="325"/>
        <end position="358"/>
    </location>
</feature>
<dbReference type="GO" id="GO:0006355">
    <property type="term" value="P:regulation of DNA-templated transcription"/>
    <property type="evidence" value="ECO:0007669"/>
    <property type="project" value="InterPro"/>
</dbReference>
<evidence type="ECO:0000313" key="7">
    <source>
        <dbReference type="Proteomes" id="UP001385951"/>
    </source>
</evidence>
<dbReference type="PANTHER" id="PTHR14027">
    <property type="entry name" value="RNA POLYMERASE-ASSOCIATED PROTEIN CTR9"/>
    <property type="match status" value="1"/>
</dbReference>
<evidence type="ECO:0000256" key="5">
    <source>
        <dbReference type="SAM" id="MobiDB-lite"/>
    </source>
</evidence>
<dbReference type="Pfam" id="PF13424">
    <property type="entry name" value="TPR_12"/>
    <property type="match status" value="1"/>
</dbReference>
<evidence type="ECO:0000313" key="6">
    <source>
        <dbReference type="EMBL" id="KAK7692195.1"/>
    </source>
</evidence>
<evidence type="ECO:0000256" key="4">
    <source>
        <dbReference type="SAM" id="Coils"/>
    </source>
</evidence>
<dbReference type="SUPFAM" id="SSF48452">
    <property type="entry name" value="TPR-like"/>
    <property type="match status" value="3"/>
</dbReference>
<name>A0AAW0GM90_9APHY</name>
<feature type="region of interest" description="Disordered" evidence="5">
    <location>
        <begin position="637"/>
        <end position="665"/>
    </location>
</feature>
<evidence type="ECO:0000256" key="1">
    <source>
        <dbReference type="ARBA" id="ARBA00022737"/>
    </source>
</evidence>
<dbReference type="PROSITE" id="PS50005">
    <property type="entry name" value="TPR"/>
    <property type="match status" value="2"/>
</dbReference>
<dbReference type="InterPro" id="IPR031101">
    <property type="entry name" value="Ctr9"/>
</dbReference>
<keyword evidence="4" id="KW-0175">Coiled coil</keyword>
<evidence type="ECO:0000256" key="2">
    <source>
        <dbReference type="ARBA" id="ARBA00022803"/>
    </source>
</evidence>
<comment type="caution">
    <text evidence="6">The sequence shown here is derived from an EMBL/GenBank/DDBJ whole genome shotgun (WGS) entry which is preliminary data.</text>
</comment>
<feature type="compositionally biased region" description="Low complexity" evidence="5">
    <location>
        <begin position="727"/>
        <end position="738"/>
    </location>
</feature>
<dbReference type="PANTHER" id="PTHR14027:SF2">
    <property type="entry name" value="RNA POLYMERASE-ASSOCIATED PROTEIN CTR9 HOMOLOG"/>
    <property type="match status" value="1"/>
</dbReference>
<feature type="compositionally biased region" description="Acidic residues" evidence="5">
    <location>
        <begin position="754"/>
        <end position="769"/>
    </location>
</feature>
<dbReference type="EMBL" id="JASBNA010000004">
    <property type="protein sequence ID" value="KAK7692195.1"/>
    <property type="molecule type" value="Genomic_DNA"/>
</dbReference>
<dbReference type="GO" id="GO:0006368">
    <property type="term" value="P:transcription elongation by RNA polymerase II"/>
    <property type="evidence" value="ECO:0007669"/>
    <property type="project" value="TreeGrafter"/>
</dbReference>
<proteinExistence type="predicted"/>
<dbReference type="AlphaFoldDB" id="A0AAW0GM90"/>
<keyword evidence="2 3" id="KW-0802">TPR repeat</keyword>
<dbReference type="Proteomes" id="UP001385951">
    <property type="component" value="Unassembled WGS sequence"/>
</dbReference>
<protein>
    <recommendedName>
        <fullName evidence="8">TPR-like protein</fullName>
    </recommendedName>
</protein>
<dbReference type="Gene3D" id="1.25.40.10">
    <property type="entry name" value="Tetratricopeptide repeat domain"/>
    <property type="match status" value="3"/>
</dbReference>
<dbReference type="SMART" id="SM00028">
    <property type="entry name" value="TPR"/>
    <property type="match status" value="6"/>
</dbReference>
<feature type="coiled-coil region" evidence="4">
    <location>
        <begin position="579"/>
        <end position="606"/>
    </location>
</feature>
<gene>
    <name evidence="6" type="ORF">QCA50_003819</name>
</gene>
<accession>A0AAW0GM90</accession>
<organism evidence="6 7">
    <name type="scientific">Cerrena zonata</name>
    <dbReference type="NCBI Taxonomy" id="2478898"/>
    <lineage>
        <taxon>Eukaryota</taxon>
        <taxon>Fungi</taxon>
        <taxon>Dikarya</taxon>
        <taxon>Basidiomycota</taxon>
        <taxon>Agaricomycotina</taxon>
        <taxon>Agaricomycetes</taxon>
        <taxon>Polyporales</taxon>
        <taxon>Cerrenaceae</taxon>
        <taxon>Cerrena</taxon>
    </lineage>
</organism>
<evidence type="ECO:0008006" key="8">
    <source>
        <dbReference type="Google" id="ProtNLM"/>
    </source>
</evidence>
<keyword evidence="1" id="KW-0677">Repeat</keyword>
<keyword evidence="7" id="KW-1185">Reference proteome</keyword>
<dbReference type="GO" id="GO:0016593">
    <property type="term" value="C:Cdc73/Paf1 complex"/>
    <property type="evidence" value="ECO:0007669"/>
    <property type="project" value="TreeGrafter"/>
</dbReference>
<feature type="region of interest" description="Disordered" evidence="5">
    <location>
        <begin position="698"/>
        <end position="813"/>
    </location>
</feature>
<feature type="repeat" description="TPR" evidence="3">
    <location>
        <begin position="108"/>
        <end position="141"/>
    </location>
</feature>
<sequence length="813" mass="92060">MDQKTKAKAAWERSAEVATSPEEAWPAHLLLGLEAINSSKNEIQPEEQRRNDFLQGTKLVERAFKANQKNSAAANALCELLIRKKQFKSALKLSERTVQFADTLTVLTEGYIRSGRVLHAEGSTSDALKQYTKAREGQPANILAAIGLAQMQMLTDEIPGAIHVLDTLIQRAPASESMEVTAMLASLRAHPRPGVSSADQAQEKTRARELFDRICKTLGLPEDHHAQLNGPKTLTASTRTLAEDSELHLEIARLWQADDLARAERAYKEASRLNEAAGRAEPRLLNNLGTLHQLAGRLDEARSTYENALTTAASLNSGAGEHMTTSILYNLARVYEEQGEEGMAKEAYDKLLTRHPEYVDAKIRQAHMLFRLNRHHDAHELLKQSLSSQSNNLNLRAFYTHFLIQSNLPKPAKEFVFATLKDHDKHDVYSLCAAAWIHYYQARESRDTSSEGVKERKRNFQRSSELYDKALYYDPTCAVAAQGLAIVIAEDADDYDRAIESYETASKKWYQGHNVPVLLCLCRAWYAKANKDQSFNAMNTALKYAQSAYHLQPSDKVILYNIAMIQQKAAEMLISLPSAKRTLKDLQKATEQAANAQKLFATLAADQSPVLPYNKVIADQRRKYGEGVLRRCDEHVASQRQHEEEVHAKVEAARQKRQAEKDKKEEIARQRLEEIRLREEELKEQRRQQREQAQIWTRELQQQESEEEREKKTKKVRRPKGETIGSGDEAAGPGNGAAEPKKKRRGKLRKTADNDNEEEEALFSGDEEAIDKPSKKRPKKRVVRDDDEEVVSAPRKKQFKSKEYISDSDEEMS</sequence>
<dbReference type="InterPro" id="IPR019734">
    <property type="entry name" value="TPR_rpt"/>
</dbReference>
<evidence type="ECO:0000256" key="3">
    <source>
        <dbReference type="PROSITE-ProRule" id="PRU00339"/>
    </source>
</evidence>